<comment type="caution">
    <text evidence="3">The sequence shown here is derived from an EMBL/GenBank/DDBJ whole genome shotgun (WGS) entry which is preliminary data.</text>
</comment>
<evidence type="ECO:0000256" key="2">
    <source>
        <dbReference type="SAM" id="SignalP"/>
    </source>
</evidence>
<dbReference type="GO" id="GO:0004074">
    <property type="term" value="F:biliverdin reductase [NAD(P)H] activity"/>
    <property type="evidence" value="ECO:0007669"/>
    <property type="project" value="TreeGrafter"/>
</dbReference>
<dbReference type="SUPFAM" id="SSF51735">
    <property type="entry name" value="NAD(P)-binding Rossmann-fold domains"/>
    <property type="match status" value="1"/>
</dbReference>
<organism evidence="3 4">
    <name type="scientific">Fusarium torreyae</name>
    <dbReference type="NCBI Taxonomy" id="1237075"/>
    <lineage>
        <taxon>Eukaryota</taxon>
        <taxon>Fungi</taxon>
        <taxon>Dikarya</taxon>
        <taxon>Ascomycota</taxon>
        <taxon>Pezizomycotina</taxon>
        <taxon>Sordariomycetes</taxon>
        <taxon>Hypocreomycetidae</taxon>
        <taxon>Hypocreales</taxon>
        <taxon>Nectriaceae</taxon>
        <taxon>Fusarium</taxon>
    </lineage>
</organism>
<dbReference type="OrthoDB" id="63935at2759"/>
<reference evidence="3" key="1">
    <citation type="submission" date="2022-09" db="EMBL/GenBank/DDBJ databases">
        <title>Fusarium specimens isolated from Avocado Roots.</title>
        <authorList>
            <person name="Stajich J."/>
            <person name="Roper C."/>
            <person name="Heimlech-Rivalta G."/>
        </authorList>
    </citation>
    <scope>NUCLEOTIDE SEQUENCE</scope>
    <source>
        <strain evidence="3">CF00136</strain>
    </source>
</reference>
<sequence>MGVKAAFIGAGGATLRHVLAWTLLAGHKAAALVRDPAKLESILLDLGVSKTIQQSQLIIVHGSSRDVATVRALLLNDPEVIFSGITSTWKLHCNPFRPIAMNDTSITGDSASAVVQAVRDLKSTNSILNSPIYAPISSTGHSSQRDQPILLIPLYWWLLRVPQADTAVLEKVVREAATENPSLGGYVMLRPPLLTDGKMKGTNSLRVGWIWEDVGCKNSHERESGIEVGYTISRLDLARWIFEELVEGDAQRWKGKCVNLTY</sequence>
<gene>
    <name evidence="3" type="ORF">NW762_013129</name>
</gene>
<dbReference type="InterPro" id="IPR051606">
    <property type="entry name" value="Polyketide_Oxido-like"/>
</dbReference>
<feature type="chain" id="PRO_5040869764" description="NAD(P)-binding domain-containing protein" evidence="2">
    <location>
        <begin position="21"/>
        <end position="262"/>
    </location>
</feature>
<evidence type="ECO:0000256" key="1">
    <source>
        <dbReference type="ARBA" id="ARBA00038376"/>
    </source>
</evidence>
<protein>
    <recommendedName>
        <fullName evidence="5">NAD(P)-binding domain-containing protein</fullName>
    </recommendedName>
</protein>
<evidence type="ECO:0000313" key="4">
    <source>
        <dbReference type="Proteomes" id="UP001152049"/>
    </source>
</evidence>
<dbReference type="PANTHER" id="PTHR43355">
    <property type="entry name" value="FLAVIN REDUCTASE (NADPH)"/>
    <property type="match status" value="1"/>
</dbReference>
<keyword evidence="4" id="KW-1185">Reference proteome</keyword>
<dbReference type="AlphaFoldDB" id="A0A9W8RQB3"/>
<dbReference type="InterPro" id="IPR036291">
    <property type="entry name" value="NAD(P)-bd_dom_sf"/>
</dbReference>
<feature type="signal peptide" evidence="2">
    <location>
        <begin position="1"/>
        <end position="20"/>
    </location>
</feature>
<dbReference type="GO" id="GO:0042602">
    <property type="term" value="F:riboflavin reductase (NADPH) activity"/>
    <property type="evidence" value="ECO:0007669"/>
    <property type="project" value="TreeGrafter"/>
</dbReference>
<evidence type="ECO:0008006" key="5">
    <source>
        <dbReference type="Google" id="ProtNLM"/>
    </source>
</evidence>
<dbReference type="EMBL" id="JAOQAZ010000039">
    <property type="protein sequence ID" value="KAJ4247454.1"/>
    <property type="molecule type" value="Genomic_DNA"/>
</dbReference>
<accession>A0A9W8RQB3</accession>
<keyword evidence="2" id="KW-0732">Signal</keyword>
<dbReference type="Gene3D" id="3.40.50.720">
    <property type="entry name" value="NAD(P)-binding Rossmann-like Domain"/>
    <property type="match status" value="1"/>
</dbReference>
<evidence type="ECO:0000313" key="3">
    <source>
        <dbReference type="EMBL" id="KAJ4247454.1"/>
    </source>
</evidence>
<comment type="similarity">
    <text evidence="1">Belongs to the avfA family.</text>
</comment>
<dbReference type="Proteomes" id="UP001152049">
    <property type="component" value="Unassembled WGS sequence"/>
</dbReference>
<dbReference type="PANTHER" id="PTHR43355:SF2">
    <property type="entry name" value="FLAVIN REDUCTASE (NADPH)"/>
    <property type="match status" value="1"/>
</dbReference>
<name>A0A9W8RQB3_9HYPO</name>
<proteinExistence type="inferred from homology"/>